<gene>
    <name evidence="5" type="primary">LOC106748566</name>
</gene>
<dbReference type="PRINTS" id="PR00412">
    <property type="entry name" value="EPOXHYDRLASE"/>
</dbReference>
<dbReference type="GO" id="GO:0004301">
    <property type="term" value="F:epoxide hydrolase activity"/>
    <property type="evidence" value="ECO:0007669"/>
    <property type="project" value="UniProtKB-ARBA"/>
</dbReference>
<sequence>MIIMDDRIVRASTFETIQLHFLSFVYGLYLIAKRLLKWAWDPKKFFVLRQRDRPPTCLIDSSFGTHSYVKIKGVKFHYVEAGSKDKPLVLLLHGFPDCWLSWREQIQRLAGHYRVVALDLKGFGDSDKPSNKRSYKVDIIIDELKQFILALGVKTCSIIGHDLGGLLGWYMAALHRDLIYKFIAISSPHPNLYWNRVSGNFTLDGKWIHFSRLPFLPEIDALKEDLSIINDTFQHLQISRNEPEKNYVEAYKYTFSRKEDWTGPINYYRNFPFTRLNIEEQIDSKTLLIVGNMDPSITIETIIESSAYVETSSVKVIPNAQHFPHQEKPDAVNNAIIKFLTGTTNVVEKAPSKSIVSSWLGSLSSTVKYGNQMFDAVHKRTNGVVSVLPNKNILFGSNNKLGVVI</sequence>
<dbReference type="Proteomes" id="UP000515204">
    <property type="component" value="Unplaced"/>
</dbReference>
<reference evidence="5" key="1">
    <citation type="submission" date="2025-08" db="UniProtKB">
        <authorList>
            <consortium name="RefSeq"/>
        </authorList>
    </citation>
    <scope>IDENTIFICATION</scope>
</reference>
<keyword evidence="1" id="KW-0378">Hydrolase</keyword>
<organism evidence="4 5">
    <name type="scientific">Dinoponera quadriceps</name>
    <name type="common">South American ant</name>
    <dbReference type="NCBI Taxonomy" id="609295"/>
    <lineage>
        <taxon>Eukaryota</taxon>
        <taxon>Metazoa</taxon>
        <taxon>Ecdysozoa</taxon>
        <taxon>Arthropoda</taxon>
        <taxon>Hexapoda</taxon>
        <taxon>Insecta</taxon>
        <taxon>Pterygota</taxon>
        <taxon>Neoptera</taxon>
        <taxon>Endopterygota</taxon>
        <taxon>Hymenoptera</taxon>
        <taxon>Apocrita</taxon>
        <taxon>Aculeata</taxon>
        <taxon>Formicoidea</taxon>
        <taxon>Formicidae</taxon>
        <taxon>Ponerinae</taxon>
        <taxon>Ponerini</taxon>
        <taxon>Dinoponera</taxon>
    </lineage>
</organism>
<protein>
    <submittedName>
        <fullName evidence="5">Epoxide hydrolase 4-like</fullName>
    </submittedName>
</protein>
<dbReference type="InterPro" id="IPR029058">
    <property type="entry name" value="AB_hydrolase_fold"/>
</dbReference>
<evidence type="ECO:0000313" key="4">
    <source>
        <dbReference type="Proteomes" id="UP000515204"/>
    </source>
</evidence>
<evidence type="ECO:0000313" key="5">
    <source>
        <dbReference type="RefSeq" id="XP_014482712.1"/>
    </source>
</evidence>
<evidence type="ECO:0000259" key="3">
    <source>
        <dbReference type="Pfam" id="PF00561"/>
    </source>
</evidence>
<evidence type="ECO:0000256" key="2">
    <source>
        <dbReference type="ARBA" id="ARBA00038334"/>
    </source>
</evidence>
<dbReference type="Pfam" id="PF00561">
    <property type="entry name" value="Abhydrolase_1"/>
    <property type="match status" value="1"/>
</dbReference>
<dbReference type="PRINTS" id="PR00111">
    <property type="entry name" value="ABHYDROLASE"/>
</dbReference>
<dbReference type="PANTHER" id="PTHR43329">
    <property type="entry name" value="EPOXIDE HYDROLASE"/>
    <property type="match status" value="1"/>
</dbReference>
<proteinExistence type="inferred from homology"/>
<name>A0A6P3XX99_DINQU</name>
<feature type="domain" description="AB hydrolase-1" evidence="3">
    <location>
        <begin position="87"/>
        <end position="329"/>
    </location>
</feature>
<dbReference type="Gene3D" id="3.40.50.1820">
    <property type="entry name" value="alpha/beta hydrolase"/>
    <property type="match status" value="1"/>
</dbReference>
<keyword evidence="4" id="KW-1185">Reference proteome</keyword>
<dbReference type="SUPFAM" id="SSF53474">
    <property type="entry name" value="alpha/beta-Hydrolases"/>
    <property type="match status" value="1"/>
</dbReference>
<accession>A0A6P3XX99</accession>
<dbReference type="AlphaFoldDB" id="A0A6P3XX99"/>
<dbReference type="InterPro" id="IPR000639">
    <property type="entry name" value="Epox_hydrolase-like"/>
</dbReference>
<dbReference type="InterPro" id="IPR000073">
    <property type="entry name" value="AB_hydrolase_1"/>
</dbReference>
<comment type="similarity">
    <text evidence="2">Belongs to the AB hydrolase superfamily. Epoxide hydrolase family.</text>
</comment>
<dbReference type="OrthoDB" id="408373at2759"/>
<evidence type="ECO:0000256" key="1">
    <source>
        <dbReference type="ARBA" id="ARBA00022801"/>
    </source>
</evidence>
<dbReference type="KEGG" id="dqu:106748566"/>
<dbReference type="RefSeq" id="XP_014482712.1">
    <property type="nucleotide sequence ID" value="XM_014627226.1"/>
</dbReference>
<dbReference type="GeneID" id="106748566"/>